<dbReference type="Pfam" id="PF21788">
    <property type="entry name" value="TNP-like_GBD"/>
    <property type="match status" value="1"/>
</dbReference>
<proteinExistence type="predicted"/>
<evidence type="ECO:0000259" key="3">
    <source>
        <dbReference type="Pfam" id="PF21789"/>
    </source>
</evidence>
<dbReference type="PANTHER" id="PTHR47577:SF2">
    <property type="entry name" value="THAP DOMAIN CONTAINING 9"/>
    <property type="match status" value="1"/>
</dbReference>
<dbReference type="InterPro" id="IPR048367">
    <property type="entry name" value="TNP-like_RNaseH_C"/>
</dbReference>
<gene>
    <name evidence="4" type="ORF">MEDL_39741</name>
</gene>
<dbReference type="GO" id="GO:0016779">
    <property type="term" value="F:nucleotidyltransferase activity"/>
    <property type="evidence" value="ECO:0007669"/>
    <property type="project" value="UniProtKB-KW"/>
</dbReference>
<feature type="domain" description="Transposable element P transposase-like GTP-binding insertion" evidence="2">
    <location>
        <begin position="628"/>
        <end position="745"/>
    </location>
</feature>
<dbReference type="PANTHER" id="PTHR47577">
    <property type="entry name" value="THAP DOMAIN-CONTAINING PROTEIN 6"/>
    <property type="match status" value="1"/>
</dbReference>
<keyword evidence="5" id="KW-1185">Reference proteome</keyword>
<protein>
    <submittedName>
        <fullName evidence="4">THAP9</fullName>
        <ecNumber evidence="4">2.7.7.-</ecNumber>
    </submittedName>
</protein>
<feature type="domain" description="Transposable element P transposase-like RNase H" evidence="1">
    <location>
        <begin position="451"/>
        <end position="596"/>
    </location>
</feature>
<dbReference type="Pfam" id="PF21787">
    <property type="entry name" value="TNP-like_RNaseH_N"/>
    <property type="match status" value="1"/>
</dbReference>
<dbReference type="EMBL" id="CAJPWZ010001922">
    <property type="protein sequence ID" value="CAG2226644.1"/>
    <property type="molecule type" value="Genomic_DNA"/>
</dbReference>
<dbReference type="AlphaFoldDB" id="A0A8S3SZK1"/>
<dbReference type="Proteomes" id="UP000683360">
    <property type="component" value="Unassembled WGS sequence"/>
</dbReference>
<reference evidence="4" key="1">
    <citation type="submission" date="2021-03" db="EMBL/GenBank/DDBJ databases">
        <authorList>
            <person name="Bekaert M."/>
        </authorList>
    </citation>
    <scope>NUCLEOTIDE SEQUENCE</scope>
</reference>
<comment type="caution">
    <text evidence="4">The sequence shown here is derived from an EMBL/GenBank/DDBJ whole genome shotgun (WGS) entry which is preliminary data.</text>
</comment>
<feature type="domain" description="Transposable element P transposase-like RNase H C-terminal" evidence="3">
    <location>
        <begin position="830"/>
        <end position="861"/>
    </location>
</feature>
<accession>A0A8S3SZK1</accession>
<sequence>MPRTSKRRCIGYRDKCRARKRVRKPKVLDAHTIEQQHILIDSDANTIEEQLILIDDTAYTDSSFWPITELNELGDTCISSDQTPAFLIEQDENSENIEHYVVLDKVYQYDPNYNLEKFVTTKREEQYSALKRSCQKLVENTLYAQVEFMRSSEIIRYVSVYDSDNPGVKFICTIKKNYSAEVFVHGKRLSDQHDLWNTLPGKFVTIQQVESLLNVLLHYDVCIGNPDEELQNLCSGKLAYVEADYGAYRGDCAYQSTIRTVSCMLLTDRWKPRCKNCITYRKTVQKQAARRKLKTPTPSKNWLTSRKGNSRLTDSEKVEKIKQLKKYNSNLVSQVAALKKKVEKSIRSEGVSLSENNSKDMVNLMTSCESTVNEQFPDENCFQRLFWSQQAKFNNLADKRGMRWHPMLIKWCIYLKSKSTSTYDSLRHSGFIKLPSERLLYDYTHVIKQGVGFKPELVDMLAEEMESKGATEEWQQYVGLLQDEIKVKSELVYDKHSGELIGFIDLDSMSNSLIHMEECIKEEAKKLATHILVVMVRGISVDLKFPLAHFATNGITSDQLFGILWECVELVEIDAGLKVLYITADGASPNRRFIKLHKTDEQQTTVYRAINRFAADERYIYFVSDPPHLIKTARNCFSNSGSHKNTRKMWCGGKDVSWMHIVDLYKDHCTGVFRLCPKLSRAHIDITSFGAMKVSLAAQVLSTTVANALEMVYGDRTSATTEFIRHMDKFFDCLNVRNLNEGHQKRKDNLKPFTDPNDPRLDYLTDDFLKYFDDWKQSVEARPGEYSKTQKNQMQLSYQTLEGFRITVRSVVECTRLLLRKGMPFVLTERFNQDPIEQHFGIHRTSGGCNNNPTVNQFNHAMVKIRTVGQHAIAPVRGNTKRRLNYPHVIDNNPLPKRPRHSL</sequence>
<evidence type="ECO:0000313" key="4">
    <source>
        <dbReference type="EMBL" id="CAG2226644.1"/>
    </source>
</evidence>
<dbReference type="InterPro" id="IPR048366">
    <property type="entry name" value="TNP-like_GBD"/>
</dbReference>
<dbReference type="InterPro" id="IPR048365">
    <property type="entry name" value="TNP-like_RNaseH_N"/>
</dbReference>
<evidence type="ECO:0000259" key="2">
    <source>
        <dbReference type="Pfam" id="PF21788"/>
    </source>
</evidence>
<organism evidence="4 5">
    <name type="scientific">Mytilus edulis</name>
    <name type="common">Blue mussel</name>
    <dbReference type="NCBI Taxonomy" id="6550"/>
    <lineage>
        <taxon>Eukaryota</taxon>
        <taxon>Metazoa</taxon>
        <taxon>Spiralia</taxon>
        <taxon>Lophotrochozoa</taxon>
        <taxon>Mollusca</taxon>
        <taxon>Bivalvia</taxon>
        <taxon>Autobranchia</taxon>
        <taxon>Pteriomorphia</taxon>
        <taxon>Mytilida</taxon>
        <taxon>Mytiloidea</taxon>
        <taxon>Mytilidae</taxon>
        <taxon>Mytilinae</taxon>
        <taxon>Mytilus</taxon>
    </lineage>
</organism>
<evidence type="ECO:0000313" key="5">
    <source>
        <dbReference type="Proteomes" id="UP000683360"/>
    </source>
</evidence>
<dbReference type="EC" id="2.7.7.-" evidence="4"/>
<name>A0A8S3SZK1_MYTED</name>
<keyword evidence="4" id="KW-0548">Nucleotidyltransferase</keyword>
<dbReference type="Pfam" id="PF21789">
    <property type="entry name" value="TNP-like_RNaseH_C"/>
    <property type="match status" value="1"/>
</dbReference>
<dbReference type="OrthoDB" id="2441813at2759"/>
<evidence type="ECO:0000259" key="1">
    <source>
        <dbReference type="Pfam" id="PF21787"/>
    </source>
</evidence>
<keyword evidence="4" id="KW-0808">Transferase</keyword>